<keyword evidence="2" id="KW-1185">Reference proteome</keyword>
<evidence type="ECO:0000313" key="1">
    <source>
        <dbReference type="EMBL" id="KAH3885808.1"/>
    </source>
</evidence>
<reference evidence="1" key="1">
    <citation type="journal article" date="2019" name="bioRxiv">
        <title>The Genome of the Zebra Mussel, Dreissena polymorpha: A Resource for Invasive Species Research.</title>
        <authorList>
            <person name="McCartney M.A."/>
            <person name="Auch B."/>
            <person name="Kono T."/>
            <person name="Mallez S."/>
            <person name="Zhang Y."/>
            <person name="Obille A."/>
            <person name="Becker A."/>
            <person name="Abrahante J.E."/>
            <person name="Garbe J."/>
            <person name="Badalamenti J.P."/>
            <person name="Herman A."/>
            <person name="Mangelson H."/>
            <person name="Liachko I."/>
            <person name="Sullivan S."/>
            <person name="Sone E.D."/>
            <person name="Koren S."/>
            <person name="Silverstein K.A.T."/>
            <person name="Beckman K.B."/>
            <person name="Gohl D.M."/>
        </authorList>
    </citation>
    <scope>NUCLEOTIDE SEQUENCE</scope>
    <source>
        <strain evidence="1">Duluth1</strain>
        <tissue evidence="1">Whole animal</tissue>
    </source>
</reference>
<dbReference type="AlphaFoldDB" id="A0A9D4S0G2"/>
<reference evidence="1" key="2">
    <citation type="submission" date="2020-11" db="EMBL/GenBank/DDBJ databases">
        <authorList>
            <person name="McCartney M.A."/>
            <person name="Auch B."/>
            <person name="Kono T."/>
            <person name="Mallez S."/>
            <person name="Becker A."/>
            <person name="Gohl D.M."/>
            <person name="Silverstein K.A.T."/>
            <person name="Koren S."/>
            <person name="Bechman K.B."/>
            <person name="Herman A."/>
            <person name="Abrahante J.E."/>
            <person name="Garbe J."/>
        </authorList>
    </citation>
    <scope>NUCLEOTIDE SEQUENCE</scope>
    <source>
        <strain evidence="1">Duluth1</strain>
        <tissue evidence="1">Whole animal</tissue>
    </source>
</reference>
<sequence length="70" mass="7688">MLVVCNRWVQLGQKPSKLPDGRCCGDIEVRLSFHVKSRSKDSSPSNLKNKHTGSIKSLATAVGKFDKSLC</sequence>
<organism evidence="1 2">
    <name type="scientific">Dreissena polymorpha</name>
    <name type="common">Zebra mussel</name>
    <name type="synonym">Mytilus polymorpha</name>
    <dbReference type="NCBI Taxonomy" id="45954"/>
    <lineage>
        <taxon>Eukaryota</taxon>
        <taxon>Metazoa</taxon>
        <taxon>Spiralia</taxon>
        <taxon>Lophotrochozoa</taxon>
        <taxon>Mollusca</taxon>
        <taxon>Bivalvia</taxon>
        <taxon>Autobranchia</taxon>
        <taxon>Heteroconchia</taxon>
        <taxon>Euheterodonta</taxon>
        <taxon>Imparidentia</taxon>
        <taxon>Neoheterodontei</taxon>
        <taxon>Myida</taxon>
        <taxon>Dreissenoidea</taxon>
        <taxon>Dreissenidae</taxon>
        <taxon>Dreissena</taxon>
    </lineage>
</organism>
<dbReference type="Proteomes" id="UP000828390">
    <property type="component" value="Unassembled WGS sequence"/>
</dbReference>
<proteinExistence type="predicted"/>
<comment type="caution">
    <text evidence="1">The sequence shown here is derived from an EMBL/GenBank/DDBJ whole genome shotgun (WGS) entry which is preliminary data.</text>
</comment>
<protein>
    <submittedName>
        <fullName evidence="1">Uncharacterized protein</fullName>
    </submittedName>
</protein>
<dbReference type="EMBL" id="JAIWYP010000001">
    <property type="protein sequence ID" value="KAH3885808.1"/>
    <property type="molecule type" value="Genomic_DNA"/>
</dbReference>
<evidence type="ECO:0000313" key="2">
    <source>
        <dbReference type="Proteomes" id="UP000828390"/>
    </source>
</evidence>
<name>A0A9D4S0G2_DREPO</name>
<accession>A0A9D4S0G2</accession>
<gene>
    <name evidence="1" type="ORF">DPMN_009806</name>
</gene>